<evidence type="ECO:0000313" key="2">
    <source>
        <dbReference type="Proteomes" id="UP000000702"/>
    </source>
</evidence>
<organism evidence="1 2">
    <name type="scientific">Trypanosoma congolense (strain IL3000)</name>
    <dbReference type="NCBI Taxonomy" id="1068625"/>
    <lineage>
        <taxon>Eukaryota</taxon>
        <taxon>Discoba</taxon>
        <taxon>Euglenozoa</taxon>
        <taxon>Kinetoplastea</taxon>
        <taxon>Metakinetoplastina</taxon>
        <taxon>Trypanosomatida</taxon>
        <taxon>Trypanosomatidae</taxon>
        <taxon>Trypanosoma</taxon>
        <taxon>Nannomonas</taxon>
    </lineage>
</organism>
<reference evidence="1 2" key="2">
    <citation type="journal article" date="2012" name="Proc. Natl. Acad. Sci. U.S.A.">
        <title>Antigenic diversity is generated by distinct evolutionary mechanisms in African trypanosome species.</title>
        <authorList>
            <person name="Jackson A.P."/>
            <person name="Berry A."/>
            <person name="Aslett M."/>
            <person name="Allison H.C."/>
            <person name="Burton P."/>
            <person name="Vavrova-Anderson J."/>
            <person name="Brown R."/>
            <person name="Browne H."/>
            <person name="Corton N."/>
            <person name="Hauser H."/>
            <person name="Gamble J."/>
            <person name="Gilderthorp R."/>
            <person name="Marcello L."/>
            <person name="McQuillan J."/>
            <person name="Otto T.D."/>
            <person name="Quail M.A."/>
            <person name="Sanders M.J."/>
            <person name="van Tonder A."/>
            <person name="Ginger M.L."/>
            <person name="Field M.C."/>
            <person name="Barry J.D."/>
            <person name="Hertz-Fowler C."/>
            <person name="Berriman M."/>
        </authorList>
    </citation>
    <scope>NUCLEOTIDE SEQUENCE [LARGE SCALE GENOMIC DNA]</scope>
    <source>
        <strain evidence="1 2">IL3000</strain>
    </source>
</reference>
<sequence>MNIERDHATSFSLNSQAHQCYSCKTRSSQACFNFDVPDYNCYFLYRATNHTVVFFSLSSFLDHTLQQIHMAGGLLLTGRRDIHFICFAMISICTLPGLFPRWNTSRRYPQENSSWRQYNTPRCT</sequence>
<accession>F9WAL8</accession>
<reference evidence="2" key="1">
    <citation type="submission" date="2011-07" db="EMBL/GenBank/DDBJ databases">
        <title>Divergent evolution of antigenic variation in African trypanosomes.</title>
        <authorList>
            <person name="Jackson A.P."/>
            <person name="Berry A."/>
            <person name="Allison H.C."/>
            <person name="Burton P."/>
            <person name="Anderson J."/>
            <person name="Aslett M."/>
            <person name="Brown R."/>
            <person name="Corton N."/>
            <person name="Harris D."/>
            <person name="Hauser H."/>
            <person name="Gamble J."/>
            <person name="Gilderthorp R."/>
            <person name="McQuillan J."/>
            <person name="Quail M.A."/>
            <person name="Sanders M."/>
            <person name="Van Tonder A."/>
            <person name="Ginger M.L."/>
            <person name="Donelson J.E."/>
            <person name="Field M.C."/>
            <person name="Barry J.D."/>
            <person name="Berriman M."/>
            <person name="Hertz-Fowler C."/>
        </authorList>
    </citation>
    <scope>NUCLEOTIDE SEQUENCE [LARGE SCALE GENOMIC DNA]</scope>
    <source>
        <strain evidence="2">IL3000</strain>
    </source>
</reference>
<dbReference type="AlphaFoldDB" id="F9WAL8"/>
<gene>
    <name evidence="1" type="ORF">TCIL3000_0_49280</name>
</gene>
<protein>
    <submittedName>
        <fullName evidence="1">Uncharacterized protein</fullName>
    </submittedName>
</protein>
<name>F9WAL8_TRYCI</name>
<proteinExistence type="predicted"/>
<dbReference type="EMBL" id="CAEQ01001451">
    <property type="protein sequence ID" value="CCD14288.1"/>
    <property type="molecule type" value="Genomic_DNA"/>
</dbReference>
<keyword evidence="2" id="KW-1185">Reference proteome</keyword>
<comment type="caution">
    <text evidence="1">The sequence shown here is derived from an EMBL/GenBank/DDBJ whole genome shotgun (WGS) entry which is preliminary data.</text>
</comment>
<evidence type="ECO:0000313" key="1">
    <source>
        <dbReference type="EMBL" id="CCD14288.1"/>
    </source>
</evidence>
<dbReference type="Proteomes" id="UP000000702">
    <property type="component" value="Unassembled WGS sequence"/>
</dbReference>